<dbReference type="Pfam" id="PF00003">
    <property type="entry name" value="7tm_3"/>
    <property type="match status" value="1"/>
</dbReference>
<evidence type="ECO:0000259" key="10">
    <source>
        <dbReference type="PROSITE" id="PS50259"/>
    </source>
</evidence>
<dbReference type="Proteomes" id="UP001174909">
    <property type="component" value="Unassembled WGS sequence"/>
</dbReference>
<keyword evidence="4" id="KW-0297">G-protein coupled receptor</keyword>
<gene>
    <name evidence="11" type="ORF">GBAR_LOCUS6760</name>
</gene>
<feature type="transmembrane region" description="Helical" evidence="9">
    <location>
        <begin position="489"/>
        <end position="508"/>
    </location>
</feature>
<feature type="transmembrane region" description="Helical" evidence="9">
    <location>
        <begin position="342"/>
        <end position="365"/>
    </location>
</feature>
<comment type="caution">
    <text evidence="11">The sequence shown here is derived from an EMBL/GenBank/DDBJ whole genome shotgun (WGS) entry which is preliminary data.</text>
</comment>
<dbReference type="InterPro" id="IPR002455">
    <property type="entry name" value="GPCR3_GABA-B"/>
</dbReference>
<dbReference type="GO" id="GO:0007214">
    <property type="term" value="P:gamma-aminobutyric acid signaling pathway"/>
    <property type="evidence" value="ECO:0007669"/>
    <property type="project" value="TreeGrafter"/>
</dbReference>
<dbReference type="GO" id="GO:0004965">
    <property type="term" value="F:G protein-coupled GABA receptor activity"/>
    <property type="evidence" value="ECO:0007669"/>
    <property type="project" value="InterPro"/>
</dbReference>
<sequence length="586" mass="66732">MQYNGWDNVAALYDPNRKYFLSTFHEFYDTVNVSYISPVSENNVPLADIYLNYRIIFVFVGAELARNILCLAYHFQPPLGYPVYQWIFHDRTVDQLWQDVAFSYAGKAYSCSKQQMMQSTDGVILNLFRLKRENASAETDVGLTLRDFYVAYQKQLSDHLEEVNLTRDQYAPTAEDWAPLYYDAVWAMALSLTRAQSDLLRQENLTLSEYRYGNPRATALIRHQLSLLDFEGLTGRISFRNETRDTATTVDMYQIAYNQSNATAASSLIGSYDASGLLVYPAAEFVPSSFKIVQTYIHPAVSVVILVPILLCTGFLSTLHILYICHFNSSPIRASSPRLSQLIFSGCYLVMFLAFILVLVTSKWVVSLFDPLSRNHFIVYGMFCYVTNWSVSAGYTLILSSFVVQLWRLYSIFNRHQKKLRFLSDEFLVCIVFGILGLNCVIKLCWILTDPPLEVFRMVDVVESYDGSQEPVHLIQFGCGSKTAVRFDAIVITIQVILGLSLVVLSILNRRIRKRNYTNSGVNVFVYFSTVTGFFANVFATSVGTTTLLFVVIVWETFFLSSVLILSVFLFLPRVRAALAFHAHEL</sequence>
<dbReference type="PANTHER" id="PTHR10519">
    <property type="entry name" value="GABA-B RECEPTOR"/>
    <property type="match status" value="1"/>
</dbReference>
<dbReference type="EMBL" id="CASHTH010001023">
    <property type="protein sequence ID" value="CAI8010239.1"/>
    <property type="molecule type" value="Genomic_DNA"/>
</dbReference>
<evidence type="ECO:0000256" key="8">
    <source>
        <dbReference type="ARBA" id="ARBA00023224"/>
    </source>
</evidence>
<keyword evidence="5 9" id="KW-0472">Membrane</keyword>
<keyword evidence="8" id="KW-0807">Transducer</keyword>
<keyword evidence="7" id="KW-0325">Glycoprotein</keyword>
<evidence type="ECO:0000256" key="2">
    <source>
        <dbReference type="ARBA" id="ARBA00022692"/>
    </source>
</evidence>
<comment type="subcellular location">
    <subcellularLocation>
        <location evidence="1">Membrane</location>
        <topology evidence="1">Multi-pass membrane protein</topology>
    </subcellularLocation>
</comment>
<feature type="domain" description="G-protein coupled receptors family 3 profile" evidence="10">
    <location>
        <begin position="384"/>
        <end position="579"/>
    </location>
</feature>
<protein>
    <submittedName>
        <fullName evidence="11">Gamma-aminobutyric acid type B receptor subunit 2</fullName>
    </submittedName>
</protein>
<dbReference type="PROSITE" id="PS50259">
    <property type="entry name" value="G_PROTEIN_RECEP_F3_4"/>
    <property type="match status" value="1"/>
</dbReference>
<name>A0AA35W7J6_GEOBA</name>
<evidence type="ECO:0000256" key="9">
    <source>
        <dbReference type="SAM" id="Phobius"/>
    </source>
</evidence>
<feature type="transmembrane region" description="Helical" evidence="9">
    <location>
        <begin position="296"/>
        <end position="322"/>
    </location>
</feature>
<proteinExistence type="predicted"/>
<evidence type="ECO:0000256" key="1">
    <source>
        <dbReference type="ARBA" id="ARBA00004141"/>
    </source>
</evidence>
<dbReference type="PRINTS" id="PR01176">
    <property type="entry name" value="GABABRECEPTR"/>
</dbReference>
<organism evidence="11 12">
    <name type="scientific">Geodia barretti</name>
    <name type="common">Barrett's horny sponge</name>
    <dbReference type="NCBI Taxonomy" id="519541"/>
    <lineage>
        <taxon>Eukaryota</taxon>
        <taxon>Metazoa</taxon>
        <taxon>Porifera</taxon>
        <taxon>Demospongiae</taxon>
        <taxon>Heteroscleromorpha</taxon>
        <taxon>Tetractinellida</taxon>
        <taxon>Astrophorina</taxon>
        <taxon>Geodiidae</taxon>
        <taxon>Geodia</taxon>
    </lineage>
</organism>
<keyword evidence="3 9" id="KW-1133">Transmembrane helix</keyword>
<dbReference type="SUPFAM" id="SSF53822">
    <property type="entry name" value="Periplasmic binding protein-like I"/>
    <property type="match status" value="1"/>
</dbReference>
<feature type="transmembrane region" description="Helical" evidence="9">
    <location>
        <begin position="427"/>
        <end position="449"/>
    </location>
</feature>
<evidence type="ECO:0000256" key="4">
    <source>
        <dbReference type="ARBA" id="ARBA00023040"/>
    </source>
</evidence>
<evidence type="ECO:0000256" key="7">
    <source>
        <dbReference type="ARBA" id="ARBA00023180"/>
    </source>
</evidence>
<feature type="transmembrane region" description="Helical" evidence="9">
    <location>
        <begin position="520"/>
        <end position="540"/>
    </location>
</feature>
<dbReference type="GO" id="GO:0038039">
    <property type="term" value="C:G protein-coupled receptor heterodimeric complex"/>
    <property type="evidence" value="ECO:0007669"/>
    <property type="project" value="TreeGrafter"/>
</dbReference>
<evidence type="ECO:0000313" key="11">
    <source>
        <dbReference type="EMBL" id="CAI8010239.1"/>
    </source>
</evidence>
<keyword evidence="2 9" id="KW-0812">Transmembrane</keyword>
<dbReference type="AlphaFoldDB" id="A0AA35W7J6"/>
<evidence type="ECO:0000256" key="6">
    <source>
        <dbReference type="ARBA" id="ARBA00023170"/>
    </source>
</evidence>
<dbReference type="InterPro" id="IPR001828">
    <property type="entry name" value="ANF_lig-bd_rcpt"/>
</dbReference>
<dbReference type="Gene3D" id="3.40.50.2300">
    <property type="match status" value="2"/>
</dbReference>
<feature type="transmembrane region" description="Helical" evidence="9">
    <location>
        <begin position="377"/>
        <end position="407"/>
    </location>
</feature>
<dbReference type="InterPro" id="IPR017978">
    <property type="entry name" value="GPCR_3_C"/>
</dbReference>
<evidence type="ECO:0000256" key="5">
    <source>
        <dbReference type="ARBA" id="ARBA00023136"/>
    </source>
</evidence>
<evidence type="ECO:0000313" key="12">
    <source>
        <dbReference type="Proteomes" id="UP001174909"/>
    </source>
</evidence>
<reference evidence="11" key="1">
    <citation type="submission" date="2023-03" db="EMBL/GenBank/DDBJ databases">
        <authorList>
            <person name="Steffen K."/>
            <person name="Cardenas P."/>
        </authorList>
    </citation>
    <scope>NUCLEOTIDE SEQUENCE</scope>
</reference>
<dbReference type="InterPro" id="IPR028082">
    <property type="entry name" value="Peripla_BP_I"/>
</dbReference>
<dbReference type="Pfam" id="PF01094">
    <property type="entry name" value="ANF_receptor"/>
    <property type="match status" value="1"/>
</dbReference>
<accession>A0AA35W7J6</accession>
<feature type="transmembrane region" description="Helical" evidence="9">
    <location>
        <begin position="546"/>
        <end position="572"/>
    </location>
</feature>
<dbReference type="PANTHER" id="PTHR10519:SF74">
    <property type="entry name" value="GAMMA-AMINOBUTYRIC ACID TYPE B RECEPTOR SUBUNIT 2"/>
    <property type="match status" value="1"/>
</dbReference>
<keyword evidence="6 11" id="KW-0675">Receptor</keyword>
<evidence type="ECO:0000256" key="3">
    <source>
        <dbReference type="ARBA" id="ARBA00022989"/>
    </source>
</evidence>
<keyword evidence="12" id="KW-1185">Reference proteome</keyword>